<dbReference type="AlphaFoldDB" id="A0AAV7VRP8"/>
<accession>A0AAV7VRP8</accession>
<proteinExistence type="predicted"/>
<organism evidence="1 2">
    <name type="scientific">Pleurodeles waltl</name>
    <name type="common">Iberian ribbed newt</name>
    <dbReference type="NCBI Taxonomy" id="8319"/>
    <lineage>
        <taxon>Eukaryota</taxon>
        <taxon>Metazoa</taxon>
        <taxon>Chordata</taxon>
        <taxon>Craniata</taxon>
        <taxon>Vertebrata</taxon>
        <taxon>Euteleostomi</taxon>
        <taxon>Amphibia</taxon>
        <taxon>Batrachia</taxon>
        <taxon>Caudata</taxon>
        <taxon>Salamandroidea</taxon>
        <taxon>Salamandridae</taxon>
        <taxon>Pleurodelinae</taxon>
        <taxon>Pleurodeles</taxon>
    </lineage>
</organism>
<dbReference type="Proteomes" id="UP001066276">
    <property type="component" value="Chromosome 2_1"/>
</dbReference>
<name>A0AAV7VRP8_PLEWA</name>
<dbReference type="EMBL" id="JANPWB010000003">
    <property type="protein sequence ID" value="KAJ1204364.1"/>
    <property type="molecule type" value="Genomic_DNA"/>
</dbReference>
<evidence type="ECO:0000313" key="2">
    <source>
        <dbReference type="Proteomes" id="UP001066276"/>
    </source>
</evidence>
<evidence type="ECO:0000313" key="1">
    <source>
        <dbReference type="EMBL" id="KAJ1204364.1"/>
    </source>
</evidence>
<gene>
    <name evidence="1" type="ORF">NDU88_008142</name>
</gene>
<keyword evidence="2" id="KW-1185">Reference proteome</keyword>
<reference evidence="1" key="1">
    <citation type="journal article" date="2022" name="bioRxiv">
        <title>Sequencing and chromosome-scale assembly of the giantPleurodeles waltlgenome.</title>
        <authorList>
            <person name="Brown T."/>
            <person name="Elewa A."/>
            <person name="Iarovenko S."/>
            <person name="Subramanian E."/>
            <person name="Araus A.J."/>
            <person name="Petzold A."/>
            <person name="Susuki M."/>
            <person name="Suzuki K.-i.T."/>
            <person name="Hayashi T."/>
            <person name="Toyoda A."/>
            <person name="Oliveira C."/>
            <person name="Osipova E."/>
            <person name="Leigh N.D."/>
            <person name="Simon A."/>
            <person name="Yun M.H."/>
        </authorList>
    </citation>
    <scope>NUCLEOTIDE SEQUENCE</scope>
    <source>
        <strain evidence="1">20211129_DDA</strain>
        <tissue evidence="1">Liver</tissue>
    </source>
</reference>
<protein>
    <submittedName>
        <fullName evidence="1">Uncharacterized protein</fullName>
    </submittedName>
</protein>
<comment type="caution">
    <text evidence="1">The sequence shown here is derived from an EMBL/GenBank/DDBJ whole genome shotgun (WGS) entry which is preliminary data.</text>
</comment>
<sequence>MPRGKTMGKTLGKPAHQLVFSEALHQQKPPLAEVPLPSPRSSMADDTQGATMDRILQEISIMSRKLEGMDSALAALTTETRSMRLDIAGFQLQISGLDQRVATVETQVAS</sequence>